<comment type="similarity">
    <text evidence="1">Belongs to the HAD-like hydrolase superfamily. S-2-haloalkanoic acid dehalogenase family.</text>
</comment>
<dbReference type="InterPro" id="IPR006328">
    <property type="entry name" value="2-HAD"/>
</dbReference>
<organism evidence="3">
    <name type="scientific">Talaromyces marneffei PM1</name>
    <dbReference type="NCBI Taxonomy" id="1077442"/>
    <lineage>
        <taxon>Eukaryota</taxon>
        <taxon>Fungi</taxon>
        <taxon>Dikarya</taxon>
        <taxon>Ascomycota</taxon>
        <taxon>Pezizomycotina</taxon>
        <taxon>Eurotiomycetes</taxon>
        <taxon>Eurotiomycetidae</taxon>
        <taxon>Eurotiales</taxon>
        <taxon>Trichocomaceae</taxon>
        <taxon>Talaromyces</taxon>
        <taxon>Talaromyces sect. Talaromyces</taxon>
    </lineage>
</organism>
<dbReference type="GO" id="GO:0016791">
    <property type="term" value="F:phosphatase activity"/>
    <property type="evidence" value="ECO:0007669"/>
    <property type="project" value="UniProtKB-ARBA"/>
</dbReference>
<name>A0A093Y0J4_TALMA</name>
<dbReference type="InterPro" id="IPR051540">
    <property type="entry name" value="S-2-haloacid_dehalogenase"/>
</dbReference>
<dbReference type="InterPro" id="IPR006439">
    <property type="entry name" value="HAD-SF_hydro_IA"/>
</dbReference>
<dbReference type="PRINTS" id="PR00413">
    <property type="entry name" value="HADHALOGNASE"/>
</dbReference>
<dbReference type="GO" id="GO:0019120">
    <property type="term" value="F:hydrolase activity, acting on acid halide bonds, in C-halide compounds"/>
    <property type="evidence" value="ECO:0007669"/>
    <property type="project" value="InterPro"/>
</dbReference>
<dbReference type="Gene3D" id="1.10.150.240">
    <property type="entry name" value="Putative phosphatase, domain 2"/>
    <property type="match status" value="1"/>
</dbReference>
<dbReference type="InterPro" id="IPR036412">
    <property type="entry name" value="HAD-like_sf"/>
</dbReference>
<dbReference type="PANTHER" id="PTHR43316:SF3">
    <property type="entry name" value="HALOACID DEHALOGENASE, TYPE II (AFU_ORTHOLOGUE AFUA_2G07750)-RELATED"/>
    <property type="match status" value="1"/>
</dbReference>
<dbReference type="eggNOG" id="ENOG502S2CI">
    <property type="taxonomic scope" value="Eukaryota"/>
</dbReference>
<dbReference type="Gene3D" id="3.40.50.1000">
    <property type="entry name" value="HAD superfamily/HAD-like"/>
    <property type="match status" value="1"/>
</dbReference>
<protein>
    <submittedName>
        <fullName evidence="3">Haloacetate dehalogenase H-2</fullName>
    </submittedName>
</protein>
<proteinExistence type="inferred from homology"/>
<evidence type="ECO:0000313" key="3">
    <source>
        <dbReference type="EMBL" id="KFX51003.1"/>
    </source>
</evidence>
<sequence>MAHSAVIAFDLYGTLLSTESISTRLTEIIGSQEKGAQIAASWRKYQLEYSWRLTCMGSYDNFFNITRNALKHALSEAAIELEDEQIKQLMDEYDHLSTFPDVTPALQNLNSRPDIKSVIFSNGTKEMVSNSVLRSQSLSPHAALFADLVTVDAVQKFKPAPEVYQHLATSTGAEMEDIWLVTANPFDVVGATKCGVKAAWLDRNGRGWEDAAAPALRPRIIGQSLDEVIKAILNNLSK</sequence>
<evidence type="ECO:0000256" key="1">
    <source>
        <dbReference type="ARBA" id="ARBA00008106"/>
    </source>
</evidence>
<reference evidence="3" key="2">
    <citation type="journal article" date="2014" name="PLoS Genet.">
        <title>Signature gene expression reveals novel clues to the molecular mechanisms of dimorphic transition in Penicillium marneffei.</title>
        <authorList>
            <person name="Yang E."/>
            <person name="Wang G."/>
            <person name="Cai J."/>
            <person name="Woo P.C."/>
            <person name="Lau S.K."/>
            <person name="Yuen K.-Y."/>
            <person name="Chow W.-N."/>
            <person name="Lin X."/>
        </authorList>
    </citation>
    <scope>NUCLEOTIDE SEQUENCE</scope>
    <source>
        <strain evidence="3">PM1</strain>
    </source>
</reference>
<accession>A0A093Y0J4</accession>
<evidence type="ECO:0000256" key="2">
    <source>
        <dbReference type="ARBA" id="ARBA00022801"/>
    </source>
</evidence>
<dbReference type="SFLD" id="SFLDG01129">
    <property type="entry name" value="C1.5:_HAD__Beta-PGM__Phosphata"/>
    <property type="match status" value="1"/>
</dbReference>
<comment type="caution">
    <text evidence="3">The sequence shown here is derived from an EMBL/GenBank/DDBJ whole genome shotgun (WGS) entry which is preliminary data.</text>
</comment>
<dbReference type="PANTHER" id="PTHR43316">
    <property type="entry name" value="HYDROLASE, HALOACID DELAHOGENASE-RELATED"/>
    <property type="match status" value="1"/>
</dbReference>
<dbReference type="AlphaFoldDB" id="A0A093Y0J4"/>
<dbReference type="EMBL" id="JPOX01000006">
    <property type="protein sequence ID" value="KFX51003.1"/>
    <property type="molecule type" value="Genomic_DNA"/>
</dbReference>
<dbReference type="SUPFAM" id="SSF56784">
    <property type="entry name" value="HAD-like"/>
    <property type="match status" value="1"/>
</dbReference>
<dbReference type="InterPro" id="IPR023214">
    <property type="entry name" value="HAD_sf"/>
</dbReference>
<dbReference type="SFLD" id="SFLDS00003">
    <property type="entry name" value="Haloacid_Dehalogenase"/>
    <property type="match status" value="1"/>
</dbReference>
<dbReference type="Pfam" id="PF00702">
    <property type="entry name" value="Hydrolase"/>
    <property type="match status" value="1"/>
</dbReference>
<dbReference type="NCBIfam" id="TIGR01428">
    <property type="entry name" value="HAD_type_II"/>
    <property type="match status" value="1"/>
</dbReference>
<dbReference type="InterPro" id="IPR023198">
    <property type="entry name" value="PGP-like_dom2"/>
</dbReference>
<gene>
    <name evidence="3" type="ORF">GQ26_0062660</name>
</gene>
<dbReference type="NCBIfam" id="TIGR01493">
    <property type="entry name" value="HAD-SF-IA-v2"/>
    <property type="match status" value="1"/>
</dbReference>
<reference key="1">
    <citation type="journal article" date="2014" name="PLoS Genet.">
        <title>Signature Gene Expression Reveals Novel Clues to the Molecular Mechanisms of Dimorphic Transition in Penicillium marneffei.</title>
        <authorList>
            <person name="Yang E."/>
            <person name="Wang G."/>
            <person name="Cai J."/>
            <person name="Woo P.C."/>
            <person name="Lau S.K."/>
            <person name="Yuen K.-Y."/>
            <person name="Chow W.-N."/>
            <person name="Lin X."/>
        </authorList>
    </citation>
    <scope>NUCLEOTIDE SEQUENCE [LARGE SCALE GENOMIC DNA]</scope>
    <source>
        <strain>PM1</strain>
    </source>
</reference>
<keyword evidence="2" id="KW-0378">Hydrolase</keyword>
<dbReference type="HOGENOM" id="CLU_045011_3_1_1"/>